<dbReference type="InterPro" id="IPR013022">
    <property type="entry name" value="Xyl_isomerase-like_TIM-brl"/>
</dbReference>
<keyword evidence="4 10" id="KW-0328">Glycosyltransferase</keyword>
<feature type="transmembrane region" description="Helical" evidence="10">
    <location>
        <begin position="427"/>
        <end position="454"/>
    </location>
</feature>
<gene>
    <name evidence="12" type="ORF">GAYE_PCTG50G1157</name>
</gene>
<feature type="domain" description="Xylose isomerase-like TIM barrel" evidence="11">
    <location>
        <begin position="37"/>
        <end position="273"/>
    </location>
</feature>
<keyword evidence="8 10" id="KW-1133">Transmembrane helix</keyword>
<dbReference type="PANTHER" id="PTHR12413">
    <property type="entry name" value="DOLICHYL GLYCOSYLTRANSFERASE"/>
    <property type="match status" value="1"/>
</dbReference>
<dbReference type="Pfam" id="PF01261">
    <property type="entry name" value="AP_endonuc_2"/>
    <property type="match status" value="1"/>
</dbReference>
<evidence type="ECO:0000256" key="4">
    <source>
        <dbReference type="ARBA" id="ARBA00022676"/>
    </source>
</evidence>
<feature type="transmembrane region" description="Helical" evidence="10">
    <location>
        <begin position="635"/>
        <end position="650"/>
    </location>
</feature>
<feature type="transmembrane region" description="Helical" evidence="10">
    <location>
        <begin position="609"/>
        <end position="629"/>
    </location>
</feature>
<feature type="transmembrane region" description="Helical" evidence="10">
    <location>
        <begin position="721"/>
        <end position="740"/>
    </location>
</feature>
<dbReference type="GO" id="GO:0042283">
    <property type="term" value="F:dolichyl pyrophosphate Glc1Man9GlcNAc2 alpha-1,3-glucosyltransferase activity"/>
    <property type="evidence" value="ECO:0007669"/>
    <property type="project" value="TreeGrafter"/>
</dbReference>
<dbReference type="GO" id="GO:0005789">
    <property type="term" value="C:endoplasmic reticulum membrane"/>
    <property type="evidence" value="ECO:0007669"/>
    <property type="project" value="UniProtKB-SubCell"/>
</dbReference>
<evidence type="ECO:0000313" key="12">
    <source>
        <dbReference type="EMBL" id="KAK4523264.1"/>
    </source>
</evidence>
<dbReference type="AlphaFoldDB" id="A0AAV9I6P9"/>
<name>A0AAV9I6P9_9RHOD</name>
<dbReference type="InterPro" id="IPR036237">
    <property type="entry name" value="Xyl_isomerase-like_sf"/>
</dbReference>
<evidence type="ECO:0000313" key="13">
    <source>
        <dbReference type="Proteomes" id="UP001300502"/>
    </source>
</evidence>
<dbReference type="Pfam" id="PF03155">
    <property type="entry name" value="Alg6_Alg8"/>
    <property type="match status" value="1"/>
</dbReference>
<dbReference type="GO" id="GO:0006487">
    <property type="term" value="P:protein N-linked glycosylation"/>
    <property type="evidence" value="ECO:0007669"/>
    <property type="project" value="TreeGrafter"/>
</dbReference>
<proteinExistence type="inferred from homology"/>
<dbReference type="SUPFAM" id="SSF51658">
    <property type="entry name" value="Xylose isomerase-like"/>
    <property type="match status" value="1"/>
</dbReference>
<feature type="transmembrane region" description="Helical" evidence="10">
    <location>
        <begin position="689"/>
        <end position="709"/>
    </location>
</feature>
<sequence>MYSAIKTSNNSNSSNLIGIHGYNLVGCWDRIHCEKAFKIASEIGYSLVEVPVIDPLFDTQATKQLADKYGLRLSCSVGLSQDTDISSLDESTRKQGEQVLMTAVERAHAIGSPIVCGVIYSKLEILRRVAQKAQSLGVQLGLEVCNKYETNLINTAGDAMKMIQRIGMPNVVVHLDAYHMNIDENDPIAAIDECQSRLGYFHIGESHRGYLGTGNISLRSILRALARIEYSGPLVFESFSNEIVSPFVTEALAIWRNQWEDGEQVAKHALAFIQSECYKSTDMDVHRYWKVLTLYLPPQKWYTDTRSPWTLDYPPGFACLEWLLAHMVALVDKHLFQLDQSVTRLDIWIMRSTVVLCDLCLAHAVYLHLNIFRKYQPEISDTRLSFVFAVFVLQPSLFFVDHIHFQYNGFLIACLFYSSYFFRLGKYLSFLCSVAILVLLKQTFLYIVPVSIFACTCQRYVARYQTKGMITFCRLFIQSSIVFAFFVLLGISPWIVYKGQWRILCGRLFPFHRGLLHAYWAPHFWALYGCLDLFSRKCIQLVFPHSQMAAKMRNITSSATRGWIGIRKPFVVLPNPSPWMCHVLVVVGMLFCFYRLWKKRHLLLHPIDSMWLWVRAWSGVWLSSFLFGWHVHEKAILMPQFCMLWYCLIKEEDEKHQGLLRWWWWLTSMISTVASSCMVPLIFGCLERIVVLGWILWMMMYLLVVEMTWRIQSRWRRRYLILHQLVLLLLLGLPGIVHRWLPRFPFLPQMLLSGYGGIICGWVYVEMVFGGQEELLEHRSMAGSCSPVVVLVQWNTSKASKTFFEYSSLEEALLGICSCQRTFALFTTIASTPMFAIR</sequence>
<keyword evidence="7 10" id="KW-0256">Endoplasmic reticulum</keyword>
<dbReference type="EC" id="2.4.1.-" evidence="10"/>
<evidence type="ECO:0000256" key="3">
    <source>
        <dbReference type="ARBA" id="ARBA00008715"/>
    </source>
</evidence>
<accession>A0AAV9I6P9</accession>
<evidence type="ECO:0000256" key="10">
    <source>
        <dbReference type="RuleBase" id="RU363110"/>
    </source>
</evidence>
<dbReference type="Gene3D" id="3.20.20.150">
    <property type="entry name" value="Divalent-metal-dependent TIM barrel enzymes"/>
    <property type="match status" value="1"/>
</dbReference>
<protein>
    <recommendedName>
        <fullName evidence="10">Alpha-1,3-glucosyltransferase</fullName>
        <ecNumber evidence="10">2.4.1.-</ecNumber>
    </recommendedName>
</protein>
<keyword evidence="9 10" id="KW-0472">Membrane</keyword>
<evidence type="ECO:0000256" key="2">
    <source>
        <dbReference type="ARBA" id="ARBA00004922"/>
    </source>
</evidence>
<feature type="transmembrane region" description="Helical" evidence="10">
    <location>
        <begin position="746"/>
        <end position="765"/>
    </location>
</feature>
<feature type="transmembrane region" description="Helical" evidence="10">
    <location>
        <begin position="348"/>
        <end position="372"/>
    </location>
</feature>
<comment type="caution">
    <text evidence="12">The sequence shown here is derived from an EMBL/GenBank/DDBJ whole genome shotgun (WGS) entry which is preliminary data.</text>
</comment>
<evidence type="ECO:0000256" key="5">
    <source>
        <dbReference type="ARBA" id="ARBA00022679"/>
    </source>
</evidence>
<keyword evidence="5 10" id="KW-0808">Transferase</keyword>
<comment type="subcellular location">
    <subcellularLocation>
        <location evidence="1 10">Endoplasmic reticulum membrane</location>
        <topology evidence="1 10">Multi-pass membrane protein</topology>
    </subcellularLocation>
</comment>
<evidence type="ECO:0000256" key="1">
    <source>
        <dbReference type="ARBA" id="ARBA00004477"/>
    </source>
</evidence>
<evidence type="ECO:0000256" key="6">
    <source>
        <dbReference type="ARBA" id="ARBA00022692"/>
    </source>
</evidence>
<reference evidence="12 13" key="1">
    <citation type="submission" date="2022-07" db="EMBL/GenBank/DDBJ databases">
        <title>Genome-wide signatures of adaptation to extreme environments.</title>
        <authorList>
            <person name="Cho C.H."/>
            <person name="Yoon H.S."/>
        </authorList>
    </citation>
    <scope>NUCLEOTIDE SEQUENCE [LARGE SCALE GENOMIC DNA]</scope>
    <source>
        <strain evidence="12 13">108.79 E11</strain>
    </source>
</reference>
<dbReference type="EMBL" id="JANCYU010000013">
    <property type="protein sequence ID" value="KAK4523264.1"/>
    <property type="molecule type" value="Genomic_DNA"/>
</dbReference>
<organism evidence="12 13">
    <name type="scientific">Galdieria yellowstonensis</name>
    <dbReference type="NCBI Taxonomy" id="3028027"/>
    <lineage>
        <taxon>Eukaryota</taxon>
        <taxon>Rhodophyta</taxon>
        <taxon>Bangiophyceae</taxon>
        <taxon>Galdieriales</taxon>
        <taxon>Galdieriaceae</taxon>
        <taxon>Galdieria</taxon>
    </lineage>
</organism>
<evidence type="ECO:0000259" key="11">
    <source>
        <dbReference type="Pfam" id="PF01261"/>
    </source>
</evidence>
<dbReference type="PANTHER" id="PTHR12413:SF2">
    <property type="entry name" value="DOLICHYL PYROPHOSPHATE GLC1MAN9GLCNAC2 ALPHA-1,3-GLUCOSYLTRANSFERASE-RELATED"/>
    <property type="match status" value="1"/>
</dbReference>
<evidence type="ECO:0000256" key="9">
    <source>
        <dbReference type="ARBA" id="ARBA00023136"/>
    </source>
</evidence>
<dbReference type="InterPro" id="IPR004856">
    <property type="entry name" value="Glyco_trans_ALG6/ALG8"/>
</dbReference>
<feature type="transmembrane region" description="Helical" evidence="10">
    <location>
        <begin position="662"/>
        <end position="683"/>
    </location>
</feature>
<comment type="similarity">
    <text evidence="3 10">Belongs to the ALG6/ALG8 glucosyltransferase family.</text>
</comment>
<feature type="transmembrane region" description="Helical" evidence="10">
    <location>
        <begin position="577"/>
        <end position="597"/>
    </location>
</feature>
<keyword evidence="6 10" id="KW-0812">Transmembrane</keyword>
<evidence type="ECO:0000256" key="8">
    <source>
        <dbReference type="ARBA" id="ARBA00022989"/>
    </source>
</evidence>
<evidence type="ECO:0000256" key="7">
    <source>
        <dbReference type="ARBA" id="ARBA00022824"/>
    </source>
</evidence>
<comment type="pathway">
    <text evidence="2 10">Protein modification; protein glycosylation.</text>
</comment>
<keyword evidence="13" id="KW-1185">Reference proteome</keyword>
<dbReference type="Proteomes" id="UP001300502">
    <property type="component" value="Unassembled WGS sequence"/>
</dbReference>
<feature type="transmembrane region" description="Helical" evidence="10">
    <location>
        <begin position="384"/>
        <end position="407"/>
    </location>
</feature>
<feature type="transmembrane region" description="Helical" evidence="10">
    <location>
        <begin position="475"/>
        <end position="497"/>
    </location>
</feature>